<keyword evidence="1" id="KW-0472">Membrane</keyword>
<proteinExistence type="predicted"/>
<evidence type="ECO:0000313" key="2">
    <source>
        <dbReference type="EMBL" id="MFD0964806.1"/>
    </source>
</evidence>
<sequence>MKTIHIFLIFISLALVQLFIPYQMIAGKEAVLKEGKKYKFKTRPVDPTDPFRGKYITLRYQETSIKTKDSTWNRGDDVYVKLKDSLGYATIDKISKNEFANSDNYVKAKVNWYNLTSGKLNFDYEFDRYYMDENKAYEAEITSMSVLRDSIPENDTYAVVYVKNGKAVLADVMIDEVSIKDYVKEE</sequence>
<evidence type="ECO:0000313" key="3">
    <source>
        <dbReference type="Proteomes" id="UP001596997"/>
    </source>
</evidence>
<gene>
    <name evidence="2" type="ORF">ACFQ1O_12395</name>
</gene>
<dbReference type="Proteomes" id="UP001596997">
    <property type="component" value="Unassembled WGS sequence"/>
</dbReference>
<dbReference type="RefSeq" id="WP_377716352.1">
    <property type="nucleotide sequence ID" value="NZ_JBHTJM010000010.1"/>
</dbReference>
<evidence type="ECO:0000256" key="1">
    <source>
        <dbReference type="SAM" id="Phobius"/>
    </source>
</evidence>
<keyword evidence="1" id="KW-1133">Transmembrane helix</keyword>
<name>A0ABW3I4M2_9FLAO</name>
<keyword evidence="3" id="KW-1185">Reference proteome</keyword>
<accession>A0ABW3I4M2</accession>
<protein>
    <submittedName>
        <fullName evidence="2">GDYXXLXY domain-containing protein</fullName>
    </submittedName>
</protein>
<comment type="caution">
    <text evidence="2">The sequence shown here is derived from an EMBL/GenBank/DDBJ whole genome shotgun (WGS) entry which is preliminary data.</text>
</comment>
<dbReference type="InterPro" id="IPR025833">
    <property type="entry name" value="GDYXXLXY"/>
</dbReference>
<dbReference type="EMBL" id="JBHTJM010000010">
    <property type="protein sequence ID" value="MFD0964806.1"/>
    <property type="molecule type" value="Genomic_DNA"/>
</dbReference>
<dbReference type="Pfam" id="PF14345">
    <property type="entry name" value="GDYXXLXY"/>
    <property type="match status" value="1"/>
</dbReference>
<keyword evidence="1" id="KW-0812">Transmembrane</keyword>
<reference evidence="3" key="1">
    <citation type="journal article" date="2019" name="Int. J. Syst. Evol. Microbiol.">
        <title>The Global Catalogue of Microorganisms (GCM) 10K type strain sequencing project: providing services to taxonomists for standard genome sequencing and annotation.</title>
        <authorList>
            <consortium name="The Broad Institute Genomics Platform"/>
            <consortium name="The Broad Institute Genome Sequencing Center for Infectious Disease"/>
            <person name="Wu L."/>
            <person name="Ma J."/>
        </authorList>
    </citation>
    <scope>NUCLEOTIDE SEQUENCE [LARGE SCALE GENOMIC DNA]</scope>
    <source>
        <strain evidence="3">CCUG 62114</strain>
    </source>
</reference>
<feature type="transmembrane region" description="Helical" evidence="1">
    <location>
        <begin position="6"/>
        <end position="27"/>
    </location>
</feature>
<organism evidence="2 3">
    <name type="scientific">Pseudofulvibacter geojedonensis</name>
    <dbReference type="NCBI Taxonomy" id="1123758"/>
    <lineage>
        <taxon>Bacteria</taxon>
        <taxon>Pseudomonadati</taxon>
        <taxon>Bacteroidota</taxon>
        <taxon>Flavobacteriia</taxon>
        <taxon>Flavobacteriales</taxon>
        <taxon>Flavobacteriaceae</taxon>
        <taxon>Pseudofulvibacter</taxon>
    </lineage>
</organism>